<feature type="compositionally biased region" description="Basic and acidic residues" evidence="1">
    <location>
        <begin position="1"/>
        <end position="18"/>
    </location>
</feature>
<proteinExistence type="predicted"/>
<evidence type="ECO:0000256" key="1">
    <source>
        <dbReference type="SAM" id="MobiDB-lite"/>
    </source>
</evidence>
<sequence>MPAVHDIWRIDRESREQQPEFSASQARKTNVDSTESLRHSFFQPVSRHCHHDARFDPWNSSATGHQRSSHRPGTAWRDARGQKLNDQFSRHATRGGHDHDGPDEQGQQPKRTVADLLTRPGLMKQGLDRQRQRQDVDGASGQTQDGNAPRRAIFDGVVVYVNGSRPPPSLVTGPAAGADSRAASSTGRLAGRPGAP</sequence>
<feature type="region of interest" description="Disordered" evidence="1">
    <location>
        <begin position="51"/>
        <end position="196"/>
    </location>
</feature>
<evidence type="ECO:0000313" key="2">
    <source>
        <dbReference type="EMBL" id="KJZ71074.1"/>
    </source>
</evidence>
<name>A0A0F8A322_9HYPO</name>
<feature type="region of interest" description="Disordered" evidence="1">
    <location>
        <begin position="1"/>
        <end position="36"/>
    </location>
</feature>
<dbReference type="AlphaFoldDB" id="A0A0F8A322"/>
<keyword evidence="3" id="KW-1185">Reference proteome</keyword>
<organism evidence="2 3">
    <name type="scientific">Hirsutella minnesotensis 3608</name>
    <dbReference type="NCBI Taxonomy" id="1043627"/>
    <lineage>
        <taxon>Eukaryota</taxon>
        <taxon>Fungi</taxon>
        <taxon>Dikarya</taxon>
        <taxon>Ascomycota</taxon>
        <taxon>Pezizomycotina</taxon>
        <taxon>Sordariomycetes</taxon>
        <taxon>Hypocreomycetidae</taxon>
        <taxon>Hypocreales</taxon>
        <taxon>Ophiocordycipitaceae</taxon>
        <taxon>Hirsutella</taxon>
    </lineage>
</organism>
<dbReference type="EMBL" id="KQ030589">
    <property type="protein sequence ID" value="KJZ71074.1"/>
    <property type="molecule type" value="Genomic_DNA"/>
</dbReference>
<evidence type="ECO:0000313" key="3">
    <source>
        <dbReference type="Proteomes" id="UP000054481"/>
    </source>
</evidence>
<protein>
    <submittedName>
        <fullName evidence="2">Uncharacterized protein</fullName>
    </submittedName>
</protein>
<reference evidence="2 3" key="1">
    <citation type="journal article" date="2014" name="Genome Biol. Evol.">
        <title>Comparative genomics and transcriptomics analyses reveal divergent lifestyle features of nematode endoparasitic fungus Hirsutella minnesotensis.</title>
        <authorList>
            <person name="Lai Y."/>
            <person name="Liu K."/>
            <person name="Zhang X."/>
            <person name="Zhang X."/>
            <person name="Li K."/>
            <person name="Wang N."/>
            <person name="Shu C."/>
            <person name="Wu Y."/>
            <person name="Wang C."/>
            <person name="Bushley K.E."/>
            <person name="Xiang M."/>
            <person name="Liu X."/>
        </authorList>
    </citation>
    <scope>NUCLEOTIDE SEQUENCE [LARGE SCALE GENOMIC DNA]</scope>
    <source>
        <strain evidence="2 3">3608</strain>
    </source>
</reference>
<gene>
    <name evidence="2" type="ORF">HIM_09546</name>
</gene>
<feature type="compositionally biased region" description="Polar residues" evidence="1">
    <location>
        <begin position="19"/>
        <end position="34"/>
    </location>
</feature>
<dbReference type="OrthoDB" id="427711at2759"/>
<dbReference type="Proteomes" id="UP000054481">
    <property type="component" value="Unassembled WGS sequence"/>
</dbReference>
<feature type="compositionally biased region" description="Basic and acidic residues" evidence="1">
    <location>
        <begin position="126"/>
        <end position="136"/>
    </location>
</feature>
<accession>A0A0F8A322</accession>